<organism evidence="1 2">
    <name type="scientific">Colletotrichum navitas</name>
    <dbReference type="NCBI Taxonomy" id="681940"/>
    <lineage>
        <taxon>Eukaryota</taxon>
        <taxon>Fungi</taxon>
        <taxon>Dikarya</taxon>
        <taxon>Ascomycota</taxon>
        <taxon>Pezizomycotina</taxon>
        <taxon>Sordariomycetes</taxon>
        <taxon>Hypocreomycetidae</taxon>
        <taxon>Glomerellales</taxon>
        <taxon>Glomerellaceae</taxon>
        <taxon>Colletotrichum</taxon>
        <taxon>Colletotrichum graminicola species complex</taxon>
    </lineage>
</organism>
<comment type="caution">
    <text evidence="1">The sequence shown here is derived from an EMBL/GenBank/DDBJ whole genome shotgun (WGS) entry which is preliminary data.</text>
</comment>
<dbReference type="Proteomes" id="UP001230504">
    <property type="component" value="Unassembled WGS sequence"/>
</dbReference>
<accession>A0AAD8Q039</accession>
<proteinExistence type="predicted"/>
<gene>
    <name evidence="1" type="ORF">LY79DRAFT_552451</name>
</gene>
<dbReference type="EMBL" id="JAHLJV010000026">
    <property type="protein sequence ID" value="KAK1593318.1"/>
    <property type="molecule type" value="Genomic_DNA"/>
</dbReference>
<keyword evidence="2" id="KW-1185">Reference proteome</keyword>
<name>A0AAD8Q039_9PEZI</name>
<protein>
    <submittedName>
        <fullName evidence="1">Uncharacterized protein</fullName>
    </submittedName>
</protein>
<evidence type="ECO:0000313" key="1">
    <source>
        <dbReference type="EMBL" id="KAK1593318.1"/>
    </source>
</evidence>
<reference evidence="1" key="1">
    <citation type="submission" date="2021-06" db="EMBL/GenBank/DDBJ databases">
        <title>Comparative genomics, transcriptomics and evolutionary studies reveal genomic signatures of adaptation to plant cell wall in hemibiotrophic fungi.</title>
        <authorList>
            <consortium name="DOE Joint Genome Institute"/>
            <person name="Baroncelli R."/>
            <person name="Diaz J.F."/>
            <person name="Benocci T."/>
            <person name="Peng M."/>
            <person name="Battaglia E."/>
            <person name="Haridas S."/>
            <person name="Andreopoulos W."/>
            <person name="Labutti K."/>
            <person name="Pangilinan J."/>
            <person name="Floch G.L."/>
            <person name="Makela M.R."/>
            <person name="Henrissat B."/>
            <person name="Grigoriev I.V."/>
            <person name="Crouch J.A."/>
            <person name="De Vries R.P."/>
            <person name="Sukno S.A."/>
            <person name="Thon M.R."/>
        </authorList>
    </citation>
    <scope>NUCLEOTIDE SEQUENCE</scope>
    <source>
        <strain evidence="1">CBS 125086</strain>
    </source>
</reference>
<sequence>MLDIDLLPLYDMSVVSSHYHLPDTYVLEHRVVSYDLDTVPPGIQPPEKAFSQQALVRRFIDQEGASLGRPSHDIVRYSHLTNGNRTSWRAKTRRRWLARTCIKTELMFRSSRDTAVSTSRSSIASQCLDRRSRTCLLFNERKGPATRYGATLPIKTKQSSVDFVPWHDFGGVGYSNQISGERRSRKKQRKSTPRLTRASTCVGFVYRMGIELVERGPSVSQG</sequence>
<dbReference type="RefSeq" id="XP_060414629.1">
    <property type="nucleotide sequence ID" value="XM_060557716.1"/>
</dbReference>
<evidence type="ECO:0000313" key="2">
    <source>
        <dbReference type="Proteomes" id="UP001230504"/>
    </source>
</evidence>
<dbReference type="GeneID" id="85441956"/>
<dbReference type="AlphaFoldDB" id="A0AAD8Q039"/>